<evidence type="ECO:0000256" key="2">
    <source>
        <dbReference type="ARBA" id="ARBA00012815"/>
    </source>
</evidence>
<dbReference type="PANTHER" id="PTHR11476:SF7">
    <property type="entry name" value="HISTIDINE--TRNA LIGASE"/>
    <property type="match status" value="1"/>
</dbReference>
<dbReference type="GO" id="GO:0005829">
    <property type="term" value="C:cytosol"/>
    <property type="evidence" value="ECO:0007669"/>
    <property type="project" value="TreeGrafter"/>
</dbReference>
<dbReference type="Pfam" id="PF13393">
    <property type="entry name" value="tRNA-synt_His"/>
    <property type="match status" value="1"/>
</dbReference>
<gene>
    <name evidence="6" type="ORF">GMRT_14204</name>
</gene>
<evidence type="ECO:0000313" key="6">
    <source>
        <dbReference type="EMBL" id="TNJ30257.1"/>
    </source>
</evidence>
<dbReference type="PANTHER" id="PTHR11476">
    <property type="entry name" value="HISTIDYL-TRNA SYNTHETASE"/>
    <property type="match status" value="1"/>
</dbReference>
<feature type="domain" description="Aminoacyl-transfer RNA synthetases class-II family profile" evidence="5">
    <location>
        <begin position="421"/>
        <end position="773"/>
    </location>
</feature>
<organism evidence="6 7">
    <name type="scientific">Giardia muris</name>
    <dbReference type="NCBI Taxonomy" id="5742"/>
    <lineage>
        <taxon>Eukaryota</taxon>
        <taxon>Metamonada</taxon>
        <taxon>Diplomonadida</taxon>
        <taxon>Hexamitidae</taxon>
        <taxon>Giardiinae</taxon>
        <taxon>Giardia</taxon>
    </lineage>
</organism>
<sequence length="914" mass="100544">MTLEYLELGGTHLSLETLYRVAFCSVGVRLDSTVATLFPAVLQESDSTSSISYSPYFQHEYTPLFEGFARGYAATLLSMLLNSPGCVHLSTIEYLVQLIEPGRSLTLKRPVSVLAPNKELEKDLLDQLFAGYSLPIKDRDVLYLNGHALTLTLTNLSSILLTLLSTSYEVLLSLSYELFCVQAKDLLEMTNFTVRRRVPSLKACAEHVTAMVTGSKKVGSKRTTPYVMQTLNLASALRDVAISLRTTTRLDVTAACYASQDSRPTMDFVPLHILTTIPGLTTALTASMKKVRKEIEQLTVEKGIWKALPDEVLADIGVTIEKKLMDCVTAPHLITLPSEICEAARAVHGGLLAAKERFLLIKSQLTKGKPQIGQGSLLFVEEYIETVDSSLFLTIFNLHQAATNVLFAAVSTTRVPQPPCGMRDLLPTQMVVRQKALDTVTSIFRKHGAVCIETPVMESRTVLLGKYGEDQKLVYDIADFGEDLLSLRYDLTVPFARYCATHRIKSIKRYSIGRVYRRDKPVMEKGRFREFYQCDFDIAQEPGVGVPNVADAEVLAIIHDILDSLKVGQFIILVNHRALIDCAMTVAGVPSASFRAVCTCIDALDKLNPDEVKQKLINERGLSEECADTLLTIACFNYEFTSASPKDVASQFAELNAQLAAKFPLFHERAHETLMYLQQVFQYLGYMAPTVLDTVRFDMSLARGLDYYTGIIFEAKLVVNGEYSSSISGGGRYDKLLGTFRSEGQELHAVGGSIGIERLFALLEEQRTATTGPSPHSYDVYVCTAPGGTLASKLEVVGLLWAAGLNVGFTHKEGGSQKTIKRDFEEAVEGNALLAIILGGEEVEMGLATVKNLKTQQQTQVAITDLLEHVKKALAGRNARLSLQLCQAALTSARGGEPEMVEEALDAVRNFLDV</sequence>
<keyword evidence="6" id="KW-0030">Aminoacyl-tRNA synthetase</keyword>
<dbReference type="EC" id="6.1.1.21" evidence="2"/>
<accession>A0A4Z1TAK8</accession>
<dbReference type="Proteomes" id="UP000315496">
    <property type="component" value="Chromosome 1"/>
</dbReference>
<dbReference type="GO" id="GO:0000166">
    <property type="term" value="F:nucleotide binding"/>
    <property type="evidence" value="ECO:0007669"/>
    <property type="project" value="UniProtKB-KW"/>
</dbReference>
<dbReference type="InterPro" id="IPR045864">
    <property type="entry name" value="aa-tRNA-synth_II/BPL/LPL"/>
</dbReference>
<dbReference type="Gene3D" id="3.40.50.800">
    <property type="entry name" value="Anticodon-binding domain"/>
    <property type="match status" value="1"/>
</dbReference>
<dbReference type="SUPFAM" id="SSF52954">
    <property type="entry name" value="Class II aaRS ABD-related"/>
    <property type="match status" value="1"/>
</dbReference>
<dbReference type="EMBL" id="VDLU01000001">
    <property type="protein sequence ID" value="TNJ30257.1"/>
    <property type="molecule type" value="Genomic_DNA"/>
</dbReference>
<dbReference type="GO" id="GO:0003723">
    <property type="term" value="F:RNA binding"/>
    <property type="evidence" value="ECO:0007669"/>
    <property type="project" value="TreeGrafter"/>
</dbReference>
<proteinExistence type="inferred from homology"/>
<comment type="catalytic activity">
    <reaction evidence="4">
        <text>tRNA(His) + L-histidine + ATP = L-histidyl-tRNA(His) + AMP + diphosphate + H(+)</text>
        <dbReference type="Rhea" id="RHEA:17313"/>
        <dbReference type="Rhea" id="RHEA-COMP:9665"/>
        <dbReference type="Rhea" id="RHEA-COMP:9689"/>
        <dbReference type="ChEBI" id="CHEBI:15378"/>
        <dbReference type="ChEBI" id="CHEBI:30616"/>
        <dbReference type="ChEBI" id="CHEBI:33019"/>
        <dbReference type="ChEBI" id="CHEBI:57595"/>
        <dbReference type="ChEBI" id="CHEBI:78442"/>
        <dbReference type="ChEBI" id="CHEBI:78527"/>
        <dbReference type="ChEBI" id="CHEBI:456215"/>
        <dbReference type="EC" id="6.1.1.21"/>
    </reaction>
</comment>
<name>A0A4Z1TAK8_GIAMU</name>
<evidence type="ECO:0000259" key="5">
    <source>
        <dbReference type="PROSITE" id="PS50862"/>
    </source>
</evidence>
<dbReference type="PROSITE" id="PS50862">
    <property type="entry name" value="AA_TRNA_LIGASE_II"/>
    <property type="match status" value="1"/>
</dbReference>
<reference evidence="6 7" key="1">
    <citation type="submission" date="2019-05" db="EMBL/GenBank/DDBJ databases">
        <title>The compact genome of Giardia muris reveals important steps in the evolution of intestinal protozoan parasites.</title>
        <authorList>
            <person name="Xu F."/>
            <person name="Jimenez-Gonzalez A."/>
            <person name="Einarsson E."/>
            <person name="Astvaldsson A."/>
            <person name="Peirasmaki D."/>
            <person name="Eckmann L."/>
            <person name="Andersson J.O."/>
            <person name="Svard S.G."/>
            <person name="Jerlstrom-Hultqvist J."/>
        </authorList>
    </citation>
    <scope>NUCLEOTIDE SEQUENCE [LARGE SCALE GENOMIC DNA]</scope>
    <source>
        <strain evidence="6 7">Roberts-Thomson</strain>
    </source>
</reference>
<dbReference type="InterPro" id="IPR006195">
    <property type="entry name" value="aa-tRNA-synth_II"/>
</dbReference>
<dbReference type="Gene3D" id="3.30.930.10">
    <property type="entry name" value="Bira Bifunctional Protein, Domain 2"/>
    <property type="match status" value="1"/>
</dbReference>
<dbReference type="InterPro" id="IPR036621">
    <property type="entry name" value="Anticodon-bd_dom_sf"/>
</dbReference>
<evidence type="ECO:0000256" key="3">
    <source>
        <dbReference type="ARBA" id="ARBA00022741"/>
    </source>
</evidence>
<dbReference type="CDD" id="cd00773">
    <property type="entry name" value="HisRS-like_core"/>
    <property type="match status" value="1"/>
</dbReference>
<evidence type="ECO:0000313" key="7">
    <source>
        <dbReference type="Proteomes" id="UP000315496"/>
    </source>
</evidence>
<dbReference type="GO" id="GO:0006427">
    <property type="term" value="P:histidyl-tRNA aminoacylation"/>
    <property type="evidence" value="ECO:0007669"/>
    <property type="project" value="TreeGrafter"/>
</dbReference>
<dbReference type="AlphaFoldDB" id="A0A4Z1TAK8"/>
<evidence type="ECO:0000256" key="1">
    <source>
        <dbReference type="ARBA" id="ARBA00008226"/>
    </source>
</evidence>
<dbReference type="OrthoDB" id="1906957at2759"/>
<evidence type="ECO:0000256" key="4">
    <source>
        <dbReference type="ARBA" id="ARBA00047639"/>
    </source>
</evidence>
<keyword evidence="7" id="KW-1185">Reference proteome</keyword>
<keyword evidence="6" id="KW-0436">Ligase</keyword>
<dbReference type="SUPFAM" id="SSF55681">
    <property type="entry name" value="Class II aaRS and biotin synthetases"/>
    <property type="match status" value="1"/>
</dbReference>
<comment type="similarity">
    <text evidence="1">Belongs to the class-II aminoacyl-tRNA synthetase family.</text>
</comment>
<keyword evidence="3" id="KW-0547">Nucleotide-binding</keyword>
<dbReference type="GO" id="GO:0032543">
    <property type="term" value="P:mitochondrial translation"/>
    <property type="evidence" value="ECO:0007669"/>
    <property type="project" value="TreeGrafter"/>
</dbReference>
<dbReference type="GO" id="GO:0004821">
    <property type="term" value="F:histidine-tRNA ligase activity"/>
    <property type="evidence" value="ECO:0007669"/>
    <property type="project" value="UniProtKB-EC"/>
</dbReference>
<dbReference type="GO" id="GO:0005739">
    <property type="term" value="C:mitochondrion"/>
    <property type="evidence" value="ECO:0007669"/>
    <property type="project" value="TreeGrafter"/>
</dbReference>
<dbReference type="Pfam" id="PF03129">
    <property type="entry name" value="HGTP_anticodon"/>
    <property type="match status" value="1"/>
</dbReference>
<protein>
    <recommendedName>
        <fullName evidence="2">histidine--tRNA ligase</fullName>
        <ecNumber evidence="2">6.1.1.21</ecNumber>
    </recommendedName>
</protein>
<dbReference type="VEuPathDB" id="GiardiaDB:GMRT_14204"/>
<comment type="caution">
    <text evidence="6">The sequence shown here is derived from an EMBL/GenBank/DDBJ whole genome shotgun (WGS) entry which is preliminary data.</text>
</comment>
<dbReference type="InterPro" id="IPR041715">
    <property type="entry name" value="HisRS-like_core"/>
</dbReference>
<dbReference type="InterPro" id="IPR004154">
    <property type="entry name" value="Anticodon-bd"/>
</dbReference>